<protein>
    <submittedName>
        <fullName evidence="1">Tic22-like family</fullName>
    </submittedName>
</protein>
<dbReference type="STRING" id="1527444.ucyna2_00283"/>
<proteinExistence type="predicted"/>
<dbReference type="EMBL" id="JPSP01000002">
    <property type="protein sequence ID" value="KFF41904.1"/>
    <property type="molecule type" value="Genomic_DNA"/>
</dbReference>
<dbReference type="eggNOG" id="ENOG502Z8C3">
    <property type="taxonomic scope" value="Bacteria"/>
</dbReference>
<dbReference type="PANTHER" id="PTHR33926">
    <property type="entry name" value="PROTEIN TIC 22, CHLOROPLASTIC"/>
    <property type="match status" value="1"/>
</dbReference>
<dbReference type="PANTHER" id="PTHR33926:SF4">
    <property type="entry name" value="PROTEIN TIC 22, CHLOROPLASTIC"/>
    <property type="match status" value="1"/>
</dbReference>
<gene>
    <name evidence="1" type="ORF">ucyna2_00283</name>
</gene>
<dbReference type="Gene3D" id="3.40.1350.100">
    <property type="match status" value="2"/>
</dbReference>
<dbReference type="AlphaFoldDB" id="A0A086CI90"/>
<evidence type="ECO:0000313" key="2">
    <source>
        <dbReference type="Proteomes" id="UP000028922"/>
    </source>
</evidence>
<comment type="caution">
    <text evidence="1">The sequence shown here is derived from an EMBL/GenBank/DDBJ whole genome shotgun (WGS) entry which is preliminary data.</text>
</comment>
<sequence>MKSLVRWGTTMSLIASTLLTSWLGKVPKVLALPEADIIKLLQTVPVFTITTEEGGPLVATIEDNQKVTQVFMSSQDADGFLDKLRQHQPDVGNKVKVQAVSLGEIYRFALANNSDVNKESLQFVYVPMKSAIDSAKKLLDTKGQEYKGGVPLFILRGGPENSMLTIQQNEREVIPLFFEEAPIQAITEKMKKDQPNIVKSIKIEVVPLENVIGLLQTKNDEALKQIQLVPPEETIQFIQNKIKLEQAQES</sequence>
<dbReference type="InterPro" id="IPR007378">
    <property type="entry name" value="Tic22-like"/>
</dbReference>
<name>A0A086CI90_9CHRO</name>
<dbReference type="PATRIC" id="fig|1527444.3.peg.275"/>
<dbReference type="GO" id="GO:0015031">
    <property type="term" value="P:protein transport"/>
    <property type="evidence" value="ECO:0007669"/>
    <property type="project" value="InterPro"/>
</dbReference>
<organism evidence="1 2">
    <name type="scientific">Candidatus Atelocyanobacterium thalassa isolate SIO64986</name>
    <dbReference type="NCBI Taxonomy" id="1527444"/>
    <lineage>
        <taxon>Bacteria</taxon>
        <taxon>Bacillati</taxon>
        <taxon>Cyanobacteriota</taxon>
        <taxon>Cyanophyceae</taxon>
        <taxon>Oscillatoriophycideae</taxon>
        <taxon>Chroococcales</taxon>
        <taxon>Aphanothecaceae</taxon>
        <taxon>Candidatus Atelocyanobacterium</taxon>
        <taxon>Candidatus Atelocyanobacterium thalassae</taxon>
    </lineage>
</organism>
<dbReference type="Pfam" id="PF04278">
    <property type="entry name" value="Tic22"/>
    <property type="match status" value="1"/>
</dbReference>
<evidence type="ECO:0000313" key="1">
    <source>
        <dbReference type="EMBL" id="KFF41904.1"/>
    </source>
</evidence>
<dbReference type="Proteomes" id="UP000028922">
    <property type="component" value="Unassembled WGS sequence"/>
</dbReference>
<reference evidence="1 2" key="1">
    <citation type="submission" date="2014-08" db="EMBL/GenBank/DDBJ databases">
        <title>Comparative genomics reveals surprising divergence of two closely related strains of uncultivated UCYN-A cyanobacteria.</title>
        <authorList>
            <person name="Bombar D."/>
            <person name="Heller P."/>
            <person name="Sanchez-Baracaldo P."/>
            <person name="Carter B.J."/>
            <person name="Zert J.P."/>
        </authorList>
    </citation>
    <scope>NUCLEOTIDE SEQUENCE [LARGE SCALE GENOMIC DNA]</scope>
</reference>
<accession>A0A086CI90</accession>